<dbReference type="Proteomes" id="UP000190667">
    <property type="component" value="Unassembled WGS sequence"/>
</dbReference>
<dbReference type="GO" id="GO:0008270">
    <property type="term" value="F:zinc ion binding"/>
    <property type="evidence" value="ECO:0007669"/>
    <property type="project" value="InterPro"/>
</dbReference>
<keyword evidence="5" id="KW-0560">Oxidoreductase</keyword>
<dbReference type="Gene3D" id="3.40.50.720">
    <property type="entry name" value="NAD(P)-binding Rossmann-like Domain"/>
    <property type="match status" value="1"/>
</dbReference>
<dbReference type="OrthoDB" id="9773078at2"/>
<evidence type="ECO:0000259" key="7">
    <source>
        <dbReference type="SMART" id="SM00829"/>
    </source>
</evidence>
<dbReference type="InterPro" id="IPR013149">
    <property type="entry name" value="ADH-like_C"/>
</dbReference>
<evidence type="ECO:0000256" key="3">
    <source>
        <dbReference type="ARBA" id="ARBA00022723"/>
    </source>
</evidence>
<sequence length="360" mass="39151">MRNTMKAMVYYGENDIRFVDRPVPELLDPDDVIIRMTKTTICGTDLGIWKGKNPEIQLVSRQKTGHFSGRILGHEGVGIIDQVGPAVKNFKKGDKVIISCISRCGTCENCQKKLYSHCLNGGGWILGYMIDGTQAEYVRVPFADNSLFMLPSGLDEDAAVMLSDALPTAHEIGVQNGNIKPGDSVAIVGAGPVGIGCLLTAQLYSPFQLIMIDVDENRLAMAASIGATETINPSQEDAVAKVRQLTGERGVDCAIEAVGIEATWNICQQIVKEGGHLANVGVHGKPVSFAIDKLWIKNLTVTTGLVNTNTTAMLMKSCCTGKLPIDQLITHHFHFDEMEQAYDVFKHAADQKAMKVIVEY</sequence>
<dbReference type="EMBL" id="MRUL01000006">
    <property type="protein sequence ID" value="OON40066.1"/>
    <property type="molecule type" value="Genomic_DNA"/>
</dbReference>
<dbReference type="Pfam" id="PF08240">
    <property type="entry name" value="ADH_N"/>
    <property type="match status" value="1"/>
</dbReference>
<dbReference type="CDD" id="cd08286">
    <property type="entry name" value="FDH_like_ADH2"/>
    <property type="match status" value="1"/>
</dbReference>
<evidence type="ECO:0000256" key="5">
    <source>
        <dbReference type="ARBA" id="ARBA00023002"/>
    </source>
</evidence>
<dbReference type="Gene3D" id="3.90.180.10">
    <property type="entry name" value="Medium-chain alcohol dehydrogenases, catalytic domain"/>
    <property type="match status" value="1"/>
</dbReference>
<evidence type="ECO:0000256" key="4">
    <source>
        <dbReference type="ARBA" id="ARBA00022833"/>
    </source>
</evidence>
<evidence type="ECO:0000256" key="6">
    <source>
        <dbReference type="RuleBase" id="RU361277"/>
    </source>
</evidence>
<comment type="caution">
    <text evidence="8">The sequence shown here is derived from an EMBL/GenBank/DDBJ whole genome shotgun (WGS) entry which is preliminary data.</text>
</comment>
<dbReference type="PROSITE" id="PS00059">
    <property type="entry name" value="ADH_ZINC"/>
    <property type="match status" value="1"/>
</dbReference>
<protein>
    <submittedName>
        <fullName evidence="8">Alcohol dehydrogenase</fullName>
    </submittedName>
</protein>
<organism evidence="8 9">
    <name type="scientific">Izhakiella australiensis</name>
    <dbReference type="NCBI Taxonomy" id="1926881"/>
    <lineage>
        <taxon>Bacteria</taxon>
        <taxon>Pseudomonadati</taxon>
        <taxon>Pseudomonadota</taxon>
        <taxon>Gammaproteobacteria</taxon>
        <taxon>Enterobacterales</taxon>
        <taxon>Erwiniaceae</taxon>
        <taxon>Izhakiella</taxon>
    </lineage>
</organism>
<dbReference type="InterPro" id="IPR011032">
    <property type="entry name" value="GroES-like_sf"/>
</dbReference>
<proteinExistence type="inferred from homology"/>
<dbReference type="SUPFAM" id="SSF50129">
    <property type="entry name" value="GroES-like"/>
    <property type="match status" value="1"/>
</dbReference>
<reference evidence="8 9" key="1">
    <citation type="submission" date="2016-12" db="EMBL/GenBank/DDBJ databases">
        <title>Izhakiella australiana sp. nov. of genus Izhakiella isolated from Australian desert.</title>
        <authorList>
            <person name="Ji M."/>
        </authorList>
    </citation>
    <scope>NUCLEOTIDE SEQUENCE [LARGE SCALE GENOMIC DNA]</scope>
    <source>
        <strain evidence="8 9">D4N98</strain>
    </source>
</reference>
<dbReference type="Pfam" id="PF00107">
    <property type="entry name" value="ADH_zinc_N"/>
    <property type="match status" value="1"/>
</dbReference>
<evidence type="ECO:0000256" key="2">
    <source>
        <dbReference type="ARBA" id="ARBA00008072"/>
    </source>
</evidence>
<dbReference type="SUPFAM" id="SSF51735">
    <property type="entry name" value="NAD(P)-binding Rossmann-fold domains"/>
    <property type="match status" value="1"/>
</dbReference>
<comment type="cofactor">
    <cofactor evidence="1 6">
        <name>Zn(2+)</name>
        <dbReference type="ChEBI" id="CHEBI:29105"/>
    </cofactor>
</comment>
<evidence type="ECO:0000313" key="8">
    <source>
        <dbReference type="EMBL" id="OON40066.1"/>
    </source>
</evidence>
<keyword evidence="9" id="KW-1185">Reference proteome</keyword>
<evidence type="ECO:0000313" key="9">
    <source>
        <dbReference type="Proteomes" id="UP000190667"/>
    </source>
</evidence>
<dbReference type="InterPro" id="IPR002328">
    <property type="entry name" value="ADH_Zn_CS"/>
</dbReference>
<dbReference type="PANTHER" id="PTHR42813">
    <property type="entry name" value="ZINC-TYPE ALCOHOL DEHYDROGENASE-LIKE"/>
    <property type="match status" value="1"/>
</dbReference>
<accession>A0A1S8YMU4</accession>
<dbReference type="InterPro" id="IPR036291">
    <property type="entry name" value="NAD(P)-bd_dom_sf"/>
</dbReference>
<name>A0A1S8YMU4_9GAMM</name>
<dbReference type="PANTHER" id="PTHR42813:SF4">
    <property type="entry name" value="NADP-DEPENDENT ISOPROPANOL DEHYDROGENASE"/>
    <property type="match status" value="1"/>
</dbReference>
<evidence type="ECO:0000256" key="1">
    <source>
        <dbReference type="ARBA" id="ARBA00001947"/>
    </source>
</evidence>
<comment type="similarity">
    <text evidence="2 6">Belongs to the zinc-containing alcohol dehydrogenase family.</text>
</comment>
<dbReference type="SMART" id="SM00829">
    <property type="entry name" value="PKS_ER"/>
    <property type="match status" value="1"/>
</dbReference>
<gene>
    <name evidence="8" type="ORF">BTJ39_11185</name>
</gene>
<dbReference type="STRING" id="1926881.BTJ39_11185"/>
<dbReference type="AlphaFoldDB" id="A0A1S8YMU4"/>
<keyword evidence="4 6" id="KW-0862">Zinc</keyword>
<feature type="domain" description="Enoyl reductase (ER)" evidence="7">
    <location>
        <begin position="12"/>
        <end position="358"/>
    </location>
</feature>
<dbReference type="InterPro" id="IPR013154">
    <property type="entry name" value="ADH-like_N"/>
</dbReference>
<keyword evidence="3 6" id="KW-0479">Metal-binding</keyword>
<dbReference type="GO" id="GO:0016616">
    <property type="term" value="F:oxidoreductase activity, acting on the CH-OH group of donors, NAD or NADP as acceptor"/>
    <property type="evidence" value="ECO:0007669"/>
    <property type="project" value="UniProtKB-ARBA"/>
</dbReference>
<dbReference type="InterPro" id="IPR020843">
    <property type="entry name" value="ER"/>
</dbReference>